<dbReference type="EMBL" id="CAJSTJ010000138">
    <property type="protein sequence ID" value="CAG7560874.1"/>
    <property type="molecule type" value="Genomic_DNA"/>
</dbReference>
<name>A0A8J2NJV6_FUSEQ</name>
<proteinExistence type="predicted"/>
<dbReference type="AlphaFoldDB" id="A0A8J2NJV6"/>
<sequence>MPAFTFSSLDPKVIFASCYRKGPRCIGNAKSKGRTCDRSIGRAKMIQHNNHMMRLNSLPLRERAESPVLVEATRLLLCHDHTPSDLSCELEKAKQKFRDAVDAEAKKEDEDATKKPIEDQREAEKKDDGVTATPSTPPALPTPCASFTATATLQIKDEYPSRVGFRV</sequence>
<gene>
    <name evidence="2" type="ORF">FEQUK3_LOCUS6583</name>
</gene>
<accession>A0A8J2NJV6</accession>
<protein>
    <submittedName>
        <fullName evidence="2">Uncharacterized protein</fullName>
    </submittedName>
</protein>
<evidence type="ECO:0000313" key="3">
    <source>
        <dbReference type="Proteomes" id="UP000693738"/>
    </source>
</evidence>
<comment type="caution">
    <text evidence="2">The sequence shown here is derived from an EMBL/GenBank/DDBJ whole genome shotgun (WGS) entry which is preliminary data.</text>
</comment>
<reference evidence="2" key="1">
    <citation type="submission" date="2021-05" db="EMBL/GenBank/DDBJ databases">
        <authorList>
            <person name="Khan N."/>
        </authorList>
    </citation>
    <scope>NUCLEOTIDE SEQUENCE</scope>
</reference>
<evidence type="ECO:0000313" key="2">
    <source>
        <dbReference type="EMBL" id="CAG7560874.1"/>
    </source>
</evidence>
<evidence type="ECO:0000256" key="1">
    <source>
        <dbReference type="SAM" id="MobiDB-lite"/>
    </source>
</evidence>
<dbReference type="Proteomes" id="UP000693738">
    <property type="component" value="Unassembled WGS sequence"/>
</dbReference>
<organism evidence="2 3">
    <name type="scientific">Fusarium equiseti</name>
    <name type="common">Fusarium scirpi</name>
    <dbReference type="NCBI Taxonomy" id="61235"/>
    <lineage>
        <taxon>Eukaryota</taxon>
        <taxon>Fungi</taxon>
        <taxon>Dikarya</taxon>
        <taxon>Ascomycota</taxon>
        <taxon>Pezizomycotina</taxon>
        <taxon>Sordariomycetes</taxon>
        <taxon>Hypocreomycetidae</taxon>
        <taxon>Hypocreales</taxon>
        <taxon>Nectriaceae</taxon>
        <taxon>Fusarium</taxon>
        <taxon>Fusarium incarnatum-equiseti species complex</taxon>
    </lineage>
</organism>
<feature type="region of interest" description="Disordered" evidence="1">
    <location>
        <begin position="99"/>
        <end position="145"/>
    </location>
</feature>
<feature type="compositionally biased region" description="Basic and acidic residues" evidence="1">
    <location>
        <begin position="99"/>
        <end position="129"/>
    </location>
</feature>